<organism evidence="2">
    <name type="scientific">Octactis speculum</name>
    <dbReference type="NCBI Taxonomy" id="3111310"/>
    <lineage>
        <taxon>Eukaryota</taxon>
        <taxon>Sar</taxon>
        <taxon>Stramenopiles</taxon>
        <taxon>Ochrophyta</taxon>
        <taxon>Dictyochophyceae</taxon>
        <taxon>Dictyochales</taxon>
        <taxon>Dictyochaceae</taxon>
        <taxon>Octactis</taxon>
    </lineage>
</organism>
<dbReference type="AlphaFoldDB" id="A0A7S2HQ22"/>
<dbReference type="PROSITE" id="PS51089">
    <property type="entry name" value="HP"/>
    <property type="match status" value="1"/>
</dbReference>
<dbReference type="EMBL" id="HBGS01063538">
    <property type="protein sequence ID" value="CAD9497327.1"/>
    <property type="molecule type" value="Transcribed_RNA"/>
</dbReference>
<reference evidence="2" key="1">
    <citation type="submission" date="2021-01" db="EMBL/GenBank/DDBJ databases">
        <authorList>
            <person name="Corre E."/>
            <person name="Pelletier E."/>
            <person name="Niang G."/>
            <person name="Scheremetjew M."/>
            <person name="Finn R."/>
            <person name="Kale V."/>
            <person name="Holt S."/>
            <person name="Cochrane G."/>
            <person name="Meng A."/>
            <person name="Brown T."/>
            <person name="Cohen L."/>
        </authorList>
    </citation>
    <scope>NUCLEOTIDE SEQUENCE</scope>
    <source>
        <strain evidence="2">CCMP1381</strain>
    </source>
</reference>
<name>A0A7S2HQ22_9STRA</name>
<dbReference type="Gene3D" id="1.10.950.10">
    <property type="entry name" value="Villin headpiece domain"/>
    <property type="match status" value="1"/>
</dbReference>
<dbReference type="SUPFAM" id="SSF47050">
    <property type="entry name" value="VHP, Villin headpiece domain"/>
    <property type="match status" value="1"/>
</dbReference>
<gene>
    <name evidence="2" type="ORF">DSPE1174_LOCUS33117</name>
</gene>
<accession>A0A7S2HQ22</accession>
<proteinExistence type="predicted"/>
<dbReference type="SMART" id="SM00153">
    <property type="entry name" value="VHP"/>
    <property type="match status" value="1"/>
</dbReference>
<dbReference type="InterPro" id="IPR036886">
    <property type="entry name" value="Villin_headpiece_dom_sf"/>
</dbReference>
<evidence type="ECO:0000259" key="1">
    <source>
        <dbReference type="PROSITE" id="PS51089"/>
    </source>
</evidence>
<protein>
    <recommendedName>
        <fullName evidence="1">HP domain-containing protein</fullName>
    </recommendedName>
</protein>
<dbReference type="Pfam" id="PF02209">
    <property type="entry name" value="VHP"/>
    <property type="match status" value="1"/>
</dbReference>
<dbReference type="GO" id="GO:0007010">
    <property type="term" value="P:cytoskeleton organization"/>
    <property type="evidence" value="ECO:0007669"/>
    <property type="project" value="InterPro"/>
</dbReference>
<sequence length="206" mass="23281">MVEEDRLIQPRNAKTHRRWRQWHWSTCSSDEATYVPIFTLLHSQELGPAFSLTPLEVTELRELFQIGSFVGTSVTKHFTNTCFTNESNQAVASSSKFLLPAIAFKQPSGVYSSKPASISAPLLHSRNSHALNHDEKPKKKKQCFTLSELVALRTAGKLETNGMDAGELERYLTPSEFSKAFDMEVSTFTSLPKWKQDRLKKKAGLF</sequence>
<evidence type="ECO:0000313" key="2">
    <source>
        <dbReference type="EMBL" id="CAD9497327.1"/>
    </source>
</evidence>
<feature type="domain" description="HP" evidence="1">
    <location>
        <begin position="138"/>
        <end position="206"/>
    </location>
</feature>
<dbReference type="InterPro" id="IPR003128">
    <property type="entry name" value="Villin_headpiece"/>
</dbReference>
<dbReference type="GO" id="GO:0003779">
    <property type="term" value="F:actin binding"/>
    <property type="evidence" value="ECO:0007669"/>
    <property type="project" value="InterPro"/>
</dbReference>